<dbReference type="NCBIfam" id="NF006100">
    <property type="entry name" value="PRK08252.1"/>
    <property type="match status" value="1"/>
</dbReference>
<evidence type="ECO:0000256" key="3">
    <source>
        <dbReference type="ARBA" id="ARBA00023239"/>
    </source>
</evidence>
<dbReference type="Proteomes" id="UP000199118">
    <property type="component" value="Unassembled WGS sequence"/>
</dbReference>
<keyword evidence="6" id="KW-1185">Reference proteome</keyword>
<dbReference type="PANTHER" id="PTHR11941">
    <property type="entry name" value="ENOYL-COA HYDRATASE-RELATED"/>
    <property type="match status" value="1"/>
</dbReference>
<dbReference type="Gene3D" id="3.90.226.10">
    <property type="entry name" value="2-enoyl-CoA Hydratase, Chain A, domain 1"/>
    <property type="match status" value="1"/>
</dbReference>
<dbReference type="Pfam" id="PF00378">
    <property type="entry name" value="ECH_1"/>
    <property type="match status" value="1"/>
</dbReference>
<dbReference type="PANTHER" id="PTHR11941:SF169">
    <property type="entry name" value="(7AS)-7A-METHYL-1,5-DIOXO-2,3,5,6,7,7A-HEXAHYDRO-1H-INDENE-CARBOXYL-COA HYDROLASE"/>
    <property type="match status" value="1"/>
</dbReference>
<evidence type="ECO:0000256" key="4">
    <source>
        <dbReference type="RuleBase" id="RU003707"/>
    </source>
</evidence>
<proteinExistence type="inferred from homology"/>
<dbReference type="InterPro" id="IPR014748">
    <property type="entry name" value="Enoyl-CoA_hydra_C"/>
</dbReference>
<dbReference type="InterPro" id="IPR018376">
    <property type="entry name" value="Enoyl-CoA_hyd/isom_CS"/>
</dbReference>
<dbReference type="RefSeq" id="WP_092683346.1">
    <property type="nucleotide sequence ID" value="NZ_FNMZ01000005.1"/>
</dbReference>
<dbReference type="SUPFAM" id="SSF52096">
    <property type="entry name" value="ClpP/crotonase"/>
    <property type="match status" value="1"/>
</dbReference>
<organism evidence="5 6">
    <name type="scientific">Albimonas donghaensis</name>
    <dbReference type="NCBI Taxonomy" id="356660"/>
    <lineage>
        <taxon>Bacteria</taxon>
        <taxon>Pseudomonadati</taxon>
        <taxon>Pseudomonadota</taxon>
        <taxon>Alphaproteobacteria</taxon>
        <taxon>Rhodobacterales</taxon>
        <taxon>Paracoccaceae</taxon>
        <taxon>Albimonas</taxon>
    </lineage>
</organism>
<evidence type="ECO:0000256" key="2">
    <source>
        <dbReference type="ARBA" id="ARBA00023098"/>
    </source>
</evidence>
<sequence length="266" mass="27952">MEHANEEVLVERRGHVMLITLNRPKARNAVNVKVHMGLGLALEDAEADPEIRCVILTGAGDKAFCAGADLVALSRGESLRPEDPAHAAWGFAGFVSHPIGKPIIAAVNGFALGGGSELALASDIVIAADTAAFGLPEVKRGIFAAAGGVFRLGQQIPKKIAMEMMLTGDPISAERALELGLVNRVVPFDGLLDAAFEMAEKIAANAPLSVQASKRIAMGMDGNAVPADAELWERSTREGAKVFASLDAKEGPKAFAEKRAPVWQAK</sequence>
<dbReference type="CDD" id="cd06558">
    <property type="entry name" value="crotonase-like"/>
    <property type="match status" value="1"/>
</dbReference>
<dbReference type="AlphaFoldDB" id="A0A1H3C0C0"/>
<reference evidence="5 6" key="1">
    <citation type="submission" date="2016-10" db="EMBL/GenBank/DDBJ databases">
        <authorList>
            <person name="de Groot N.N."/>
        </authorList>
    </citation>
    <scope>NUCLEOTIDE SEQUENCE [LARGE SCALE GENOMIC DNA]</scope>
    <source>
        <strain evidence="5 6">DSM 17890</strain>
    </source>
</reference>
<comment type="similarity">
    <text evidence="1 4">Belongs to the enoyl-CoA hydratase/isomerase family.</text>
</comment>
<dbReference type="InterPro" id="IPR029045">
    <property type="entry name" value="ClpP/crotonase-like_dom_sf"/>
</dbReference>
<dbReference type="InterPro" id="IPR001753">
    <property type="entry name" value="Enoyl-CoA_hydra/iso"/>
</dbReference>
<gene>
    <name evidence="5" type="ORF">SAMN05444336_105229</name>
</gene>
<evidence type="ECO:0000313" key="6">
    <source>
        <dbReference type="Proteomes" id="UP000199118"/>
    </source>
</evidence>
<keyword evidence="3" id="KW-0456">Lyase</keyword>
<evidence type="ECO:0000256" key="1">
    <source>
        <dbReference type="ARBA" id="ARBA00005254"/>
    </source>
</evidence>
<dbReference type="FunFam" id="3.90.226.10:FF:000009">
    <property type="entry name" value="Carnitinyl-CoA dehydratase"/>
    <property type="match status" value="1"/>
</dbReference>
<dbReference type="STRING" id="356660.SAMN05444336_105229"/>
<dbReference type="PROSITE" id="PS00166">
    <property type="entry name" value="ENOYL_COA_HYDRATASE"/>
    <property type="match status" value="1"/>
</dbReference>
<protein>
    <submittedName>
        <fullName evidence="5">Short chain enoyl-CoA hydratase</fullName>
    </submittedName>
</protein>
<dbReference type="Gene3D" id="1.10.12.10">
    <property type="entry name" value="Lyase 2-enoyl-coa Hydratase, Chain A, domain 2"/>
    <property type="match status" value="1"/>
</dbReference>
<accession>A0A1H3C0C0</accession>
<dbReference type="EMBL" id="FNMZ01000005">
    <property type="protein sequence ID" value="SDX47633.1"/>
    <property type="molecule type" value="Genomic_DNA"/>
</dbReference>
<dbReference type="GO" id="GO:0016829">
    <property type="term" value="F:lyase activity"/>
    <property type="evidence" value="ECO:0007669"/>
    <property type="project" value="UniProtKB-KW"/>
</dbReference>
<keyword evidence="2" id="KW-0443">Lipid metabolism</keyword>
<evidence type="ECO:0000313" key="5">
    <source>
        <dbReference type="EMBL" id="SDX47633.1"/>
    </source>
</evidence>
<name>A0A1H3C0C0_9RHOB</name>
<dbReference type="GO" id="GO:0006635">
    <property type="term" value="P:fatty acid beta-oxidation"/>
    <property type="evidence" value="ECO:0007669"/>
    <property type="project" value="TreeGrafter"/>
</dbReference>
<dbReference type="OrthoDB" id="9775794at2"/>